<gene>
    <name evidence="1" type="ORF">PIB30_024130</name>
</gene>
<dbReference type="EMBL" id="JASCZI010181328">
    <property type="protein sequence ID" value="MED6181941.1"/>
    <property type="molecule type" value="Genomic_DNA"/>
</dbReference>
<reference evidence="1 2" key="1">
    <citation type="journal article" date="2023" name="Plants (Basel)">
        <title>Bridging the Gap: Combining Genomics and Transcriptomics Approaches to Understand Stylosanthes scabra, an Orphan Legume from the Brazilian Caatinga.</title>
        <authorList>
            <person name="Ferreira-Neto J.R.C."/>
            <person name="da Silva M.D."/>
            <person name="Binneck E."/>
            <person name="de Melo N.F."/>
            <person name="da Silva R.H."/>
            <person name="de Melo A.L.T.M."/>
            <person name="Pandolfi V."/>
            <person name="Bustamante F.O."/>
            <person name="Brasileiro-Vidal A.C."/>
            <person name="Benko-Iseppon A.M."/>
        </authorList>
    </citation>
    <scope>NUCLEOTIDE SEQUENCE [LARGE SCALE GENOMIC DNA]</scope>
    <source>
        <tissue evidence="1">Leaves</tissue>
    </source>
</reference>
<protein>
    <submittedName>
        <fullName evidence="1">Uncharacterized protein</fullName>
    </submittedName>
</protein>
<name>A0ABU6W968_9FABA</name>
<proteinExistence type="predicted"/>
<accession>A0ABU6W968</accession>
<evidence type="ECO:0000313" key="2">
    <source>
        <dbReference type="Proteomes" id="UP001341840"/>
    </source>
</evidence>
<organism evidence="1 2">
    <name type="scientific">Stylosanthes scabra</name>
    <dbReference type="NCBI Taxonomy" id="79078"/>
    <lineage>
        <taxon>Eukaryota</taxon>
        <taxon>Viridiplantae</taxon>
        <taxon>Streptophyta</taxon>
        <taxon>Embryophyta</taxon>
        <taxon>Tracheophyta</taxon>
        <taxon>Spermatophyta</taxon>
        <taxon>Magnoliopsida</taxon>
        <taxon>eudicotyledons</taxon>
        <taxon>Gunneridae</taxon>
        <taxon>Pentapetalae</taxon>
        <taxon>rosids</taxon>
        <taxon>fabids</taxon>
        <taxon>Fabales</taxon>
        <taxon>Fabaceae</taxon>
        <taxon>Papilionoideae</taxon>
        <taxon>50 kb inversion clade</taxon>
        <taxon>dalbergioids sensu lato</taxon>
        <taxon>Dalbergieae</taxon>
        <taxon>Pterocarpus clade</taxon>
        <taxon>Stylosanthes</taxon>
    </lineage>
</organism>
<dbReference type="Proteomes" id="UP001341840">
    <property type="component" value="Unassembled WGS sequence"/>
</dbReference>
<evidence type="ECO:0000313" key="1">
    <source>
        <dbReference type="EMBL" id="MED6181941.1"/>
    </source>
</evidence>
<sequence>MSLPLLPSSSSVPPPLDLQPSRCVRCSPTTSSSATSLTAIFMQIAWFRSGGAFVSSDNDRSKALEGNCQVQERRFHLPLPLSRLLRRELPPRVRANLGLWIGVHMGRAGPGLARPGPGPNSARV</sequence>
<comment type="caution">
    <text evidence="1">The sequence shown here is derived from an EMBL/GenBank/DDBJ whole genome shotgun (WGS) entry which is preliminary data.</text>
</comment>
<keyword evidence="2" id="KW-1185">Reference proteome</keyword>